<reference evidence="2 3" key="1">
    <citation type="journal article" date="2014" name="Int. J. Syst. Evol. Microbiol.">
        <title>Description of Galbitalea soli gen. nov., sp. nov., and Frondihabitans sucicola sp. nov.</title>
        <authorList>
            <person name="Kim S.J."/>
            <person name="Lim J.M."/>
            <person name="Ahn J.H."/>
            <person name="Weon H.Y."/>
            <person name="Hamada M."/>
            <person name="Suzuki K."/>
            <person name="Ahn T.Y."/>
            <person name="Kwon S.W."/>
        </authorList>
    </citation>
    <scope>NUCLEOTIDE SEQUENCE [LARGE SCALE GENOMIC DNA]</scope>
    <source>
        <strain evidence="2 3">NBRC 108727</strain>
    </source>
</reference>
<dbReference type="InterPro" id="IPR005149">
    <property type="entry name" value="Tscrpt_reg_PadR_N"/>
</dbReference>
<dbReference type="InterPro" id="IPR036390">
    <property type="entry name" value="WH_DNA-bd_sf"/>
</dbReference>
<comment type="caution">
    <text evidence="2">The sequence shown here is derived from an EMBL/GenBank/DDBJ whole genome shotgun (WGS) entry which is preliminary data.</text>
</comment>
<dbReference type="Proteomes" id="UP000479756">
    <property type="component" value="Unassembled WGS sequence"/>
</dbReference>
<evidence type="ECO:0000259" key="1">
    <source>
        <dbReference type="Pfam" id="PF03551"/>
    </source>
</evidence>
<name>A0A7C9PP46_9MICO</name>
<protein>
    <submittedName>
        <fullName evidence="2">Helix-turn-helix transcriptional regulator</fullName>
    </submittedName>
</protein>
<dbReference type="RefSeq" id="WP_163473986.1">
    <property type="nucleotide sequence ID" value="NZ_JAAGWZ010000003.1"/>
</dbReference>
<dbReference type="SUPFAM" id="SSF46785">
    <property type="entry name" value="Winged helix' DNA-binding domain"/>
    <property type="match status" value="1"/>
</dbReference>
<dbReference type="PANTHER" id="PTHR43252">
    <property type="entry name" value="TRANSCRIPTIONAL REGULATOR YQJI"/>
    <property type="match status" value="1"/>
</dbReference>
<organism evidence="2 3">
    <name type="scientific">Galbitalea soli</name>
    <dbReference type="NCBI Taxonomy" id="1268042"/>
    <lineage>
        <taxon>Bacteria</taxon>
        <taxon>Bacillati</taxon>
        <taxon>Actinomycetota</taxon>
        <taxon>Actinomycetes</taxon>
        <taxon>Micrococcales</taxon>
        <taxon>Microbacteriaceae</taxon>
        <taxon>Galbitalea</taxon>
    </lineage>
</organism>
<dbReference type="InterPro" id="IPR036388">
    <property type="entry name" value="WH-like_DNA-bd_sf"/>
</dbReference>
<evidence type="ECO:0000313" key="2">
    <source>
        <dbReference type="EMBL" id="NEM91926.1"/>
    </source>
</evidence>
<gene>
    <name evidence="2" type="ORF">G3T37_11220</name>
</gene>
<dbReference type="Pfam" id="PF03551">
    <property type="entry name" value="PadR"/>
    <property type="match status" value="1"/>
</dbReference>
<sequence length="213" mass="22811">MTPAFGHGHLRLYLLSLLAESPRHGYELIQALGDRFGGTYIPSAGTIYPRLAKLEEDGLITGSADGRKTVYAITDAGRAELAARESELGGIEDEVTDTVRRLADEVRESVGSAMKSLRADLASAAREASAEAKRAGTSTKADLSGVRTEVRALLQDADVALSTFRADLRAELRSADARGALSARTVDALREGLETVRRSVAESLREHPHDPAK</sequence>
<dbReference type="PANTHER" id="PTHR43252:SF7">
    <property type="entry name" value="TRANSCRIPTIONAL REGULATOR YQJI"/>
    <property type="match status" value="1"/>
</dbReference>
<dbReference type="EMBL" id="JAAGWZ010000003">
    <property type="protein sequence ID" value="NEM91926.1"/>
    <property type="molecule type" value="Genomic_DNA"/>
</dbReference>
<accession>A0A7C9PP46</accession>
<evidence type="ECO:0000313" key="3">
    <source>
        <dbReference type="Proteomes" id="UP000479756"/>
    </source>
</evidence>
<feature type="domain" description="Transcription regulator PadR N-terminal" evidence="1">
    <location>
        <begin position="14"/>
        <end position="82"/>
    </location>
</feature>
<proteinExistence type="predicted"/>
<dbReference type="AlphaFoldDB" id="A0A7C9PP46"/>
<keyword evidence="3" id="KW-1185">Reference proteome</keyword>
<dbReference type="Gene3D" id="1.10.10.10">
    <property type="entry name" value="Winged helix-like DNA-binding domain superfamily/Winged helix DNA-binding domain"/>
    <property type="match status" value="1"/>
</dbReference>